<dbReference type="GO" id="GO:0003779">
    <property type="term" value="F:actin binding"/>
    <property type="evidence" value="ECO:0007669"/>
    <property type="project" value="UniProtKB-KW"/>
</dbReference>
<evidence type="ECO:0000256" key="4">
    <source>
        <dbReference type="ARBA" id="ARBA00010798"/>
    </source>
</evidence>
<proteinExistence type="inferred from homology"/>
<sequence>MAATSRSGMLEIFTKDGWKRVLATLDDDVFTLNVEDSPVVNGQPPSPSSPPRSPEANDHVEPPQTIADQIRTVRVIKQEVGGLGISIKGGKENKMPILISKIFKGLAADQTESLYIGDAILAVNGEDLRNATHDEAVRALKRAGKEVDLTVKYVKEVTPYFHRTAELNANAAANASTNGEGQAASESKPNCVEVKKMPLKLCFVTKYVSPKIENHGRTFELYNPDARSACILRGKDTSSASQWFTDIHTNITRLIAPAIEEVNDMLSSNTGYREVRAMGWLSEQVHLGGDSSHTEWKPVFVALTEKDMLLYMAAPWSRDDWSAPVMSHPLLATRLVHSGQGSDQVQNEQMTFGTRTGTRKGVEAHMFRVETPRELANWSRSLVQGSHDAATLIKEINCAVTWRDQEARLTVHFENGFTLTDARVNEGNGRSQVLWYFPFEKLKRSADDGQRMLWLEFGADESDQELDLELDLHGCPKPVVFVMHTFLSAKTTRLGLFA</sequence>
<keyword evidence="5" id="KW-0963">Cytoplasm</keyword>
<organism evidence="17 18">
    <name type="scientific">Stylophora pistillata</name>
    <name type="common">Smooth cauliflower coral</name>
    <dbReference type="NCBI Taxonomy" id="50429"/>
    <lineage>
        <taxon>Eukaryota</taxon>
        <taxon>Metazoa</taxon>
        <taxon>Cnidaria</taxon>
        <taxon>Anthozoa</taxon>
        <taxon>Hexacorallia</taxon>
        <taxon>Scleractinia</taxon>
        <taxon>Astrocoeniina</taxon>
        <taxon>Pocilloporidae</taxon>
        <taxon>Stylophora</taxon>
    </lineage>
</organism>
<keyword evidence="8" id="KW-0106">Calcium</keyword>
<dbReference type="SUPFAM" id="SSF50156">
    <property type="entry name" value="PDZ domain-like"/>
    <property type="match status" value="1"/>
</dbReference>
<keyword evidence="12" id="KW-0009">Actin-binding</keyword>
<evidence type="ECO:0000256" key="12">
    <source>
        <dbReference type="ARBA" id="ARBA00023203"/>
    </source>
</evidence>
<dbReference type="Gene3D" id="2.30.42.10">
    <property type="match status" value="1"/>
</dbReference>
<dbReference type="Pfam" id="PF00169">
    <property type="entry name" value="PH"/>
    <property type="match status" value="1"/>
</dbReference>
<evidence type="ECO:0000256" key="1">
    <source>
        <dbReference type="ARBA" id="ARBA00004184"/>
    </source>
</evidence>
<protein>
    <submittedName>
        <fullName evidence="17">Beta-1-syntrophin</fullName>
    </submittedName>
</protein>
<dbReference type="InterPro" id="IPR001478">
    <property type="entry name" value="PDZ"/>
</dbReference>
<keyword evidence="11" id="KW-0472">Membrane</keyword>
<keyword evidence="9" id="KW-0112">Calmodulin-binding</keyword>
<keyword evidence="7" id="KW-0677">Repeat</keyword>
<dbReference type="Pfam" id="PF00595">
    <property type="entry name" value="PDZ"/>
    <property type="match status" value="1"/>
</dbReference>
<feature type="domain" description="PDZ" evidence="16">
    <location>
        <begin position="72"/>
        <end position="155"/>
    </location>
</feature>
<dbReference type="GO" id="GO:0012505">
    <property type="term" value="C:endomembrane system"/>
    <property type="evidence" value="ECO:0007669"/>
    <property type="project" value="UniProtKB-SubCell"/>
</dbReference>
<name>A0A2B4S845_STYPI</name>
<evidence type="ECO:0000256" key="6">
    <source>
        <dbReference type="ARBA" id="ARBA00022553"/>
    </source>
</evidence>
<dbReference type="InterPro" id="IPR041428">
    <property type="entry name" value="PHsplit_syntrophin"/>
</dbReference>
<dbReference type="GO" id="GO:0016010">
    <property type="term" value="C:dystrophin-associated glycoprotein complex"/>
    <property type="evidence" value="ECO:0007669"/>
    <property type="project" value="TreeGrafter"/>
</dbReference>
<dbReference type="GO" id="GO:0005856">
    <property type="term" value="C:cytoskeleton"/>
    <property type="evidence" value="ECO:0007669"/>
    <property type="project" value="UniProtKB-SubCell"/>
</dbReference>
<dbReference type="InterPro" id="IPR055108">
    <property type="entry name" value="Syntrophin_4th"/>
</dbReference>
<evidence type="ECO:0000313" key="17">
    <source>
        <dbReference type="EMBL" id="PFX25203.1"/>
    </source>
</evidence>
<evidence type="ECO:0000256" key="2">
    <source>
        <dbReference type="ARBA" id="ARBA00004245"/>
    </source>
</evidence>
<dbReference type="AlphaFoldDB" id="A0A2B4S845"/>
<dbReference type="STRING" id="50429.A0A2B4S845"/>
<dbReference type="InterPro" id="IPR011993">
    <property type="entry name" value="PH-like_dom_sf"/>
</dbReference>
<dbReference type="PANTHER" id="PTHR10554:SF1">
    <property type="entry name" value="FI16515P1"/>
    <property type="match status" value="1"/>
</dbReference>
<dbReference type="Pfam" id="PF18012">
    <property type="entry name" value="PH_17"/>
    <property type="match status" value="1"/>
</dbReference>
<dbReference type="CDD" id="cd06801">
    <property type="entry name" value="PDZ_syntrophin-like"/>
    <property type="match status" value="1"/>
</dbReference>
<keyword evidence="18" id="KW-1185">Reference proteome</keyword>
<dbReference type="SMART" id="SM00228">
    <property type="entry name" value="PDZ"/>
    <property type="match status" value="1"/>
</dbReference>
<evidence type="ECO:0000256" key="10">
    <source>
        <dbReference type="ARBA" id="ARBA00022949"/>
    </source>
</evidence>
<dbReference type="Proteomes" id="UP000225706">
    <property type="component" value="Unassembled WGS sequence"/>
</dbReference>
<evidence type="ECO:0000256" key="7">
    <source>
        <dbReference type="ARBA" id="ARBA00022737"/>
    </source>
</evidence>
<gene>
    <name evidence="17" type="primary">SNTB1</name>
    <name evidence="17" type="ORF">AWC38_SpisGene10177</name>
</gene>
<dbReference type="InterPro" id="IPR001849">
    <property type="entry name" value="PH_domain"/>
</dbReference>
<keyword evidence="6" id="KW-0597">Phosphoprotein</keyword>
<reference evidence="18" key="1">
    <citation type="journal article" date="2017" name="bioRxiv">
        <title>Comparative analysis of the genomes of Stylophora pistillata and Acropora digitifera provides evidence for extensive differences between species of corals.</title>
        <authorList>
            <person name="Voolstra C.R."/>
            <person name="Li Y."/>
            <person name="Liew Y.J."/>
            <person name="Baumgarten S."/>
            <person name="Zoccola D."/>
            <person name="Flot J.-F."/>
            <person name="Tambutte S."/>
            <person name="Allemand D."/>
            <person name="Aranda M."/>
        </authorList>
    </citation>
    <scope>NUCLEOTIDE SEQUENCE [LARGE SCALE GENOMIC DNA]</scope>
</reference>
<dbReference type="PROSITE" id="PS50106">
    <property type="entry name" value="PDZ"/>
    <property type="match status" value="1"/>
</dbReference>
<dbReference type="Gene3D" id="2.30.29.30">
    <property type="entry name" value="Pleckstrin-homology domain (PH domain)/Phosphotyrosine-binding domain (PTB)"/>
    <property type="match status" value="1"/>
</dbReference>
<comment type="similarity">
    <text evidence="4">Belongs to the syntrophin family.</text>
</comment>
<evidence type="ECO:0000259" key="15">
    <source>
        <dbReference type="PROSITE" id="PS50003"/>
    </source>
</evidence>
<dbReference type="InterPro" id="IPR036034">
    <property type="entry name" value="PDZ_sf"/>
</dbReference>
<dbReference type="GO" id="GO:0005516">
    <property type="term" value="F:calmodulin binding"/>
    <property type="evidence" value="ECO:0007669"/>
    <property type="project" value="UniProtKB-KW"/>
</dbReference>
<feature type="domain" description="PH" evidence="15">
    <location>
        <begin position="274"/>
        <end position="387"/>
    </location>
</feature>
<dbReference type="PROSITE" id="PS50003">
    <property type="entry name" value="PH_DOMAIN"/>
    <property type="match status" value="1"/>
</dbReference>
<feature type="compositionally biased region" description="Pro residues" evidence="14">
    <location>
        <begin position="44"/>
        <end position="53"/>
    </location>
</feature>
<keyword evidence="10" id="KW-0965">Cell junction</keyword>
<dbReference type="SUPFAM" id="SSF50729">
    <property type="entry name" value="PH domain-like"/>
    <property type="match status" value="1"/>
</dbReference>
<dbReference type="PANTHER" id="PTHR10554">
    <property type="entry name" value="SYNTROPHIN"/>
    <property type="match status" value="1"/>
</dbReference>
<dbReference type="GO" id="GO:0005198">
    <property type="term" value="F:structural molecule activity"/>
    <property type="evidence" value="ECO:0007669"/>
    <property type="project" value="InterPro"/>
</dbReference>
<evidence type="ECO:0000256" key="3">
    <source>
        <dbReference type="ARBA" id="ARBA00004282"/>
    </source>
</evidence>
<evidence type="ECO:0000256" key="14">
    <source>
        <dbReference type="SAM" id="MobiDB-lite"/>
    </source>
</evidence>
<dbReference type="OrthoDB" id="409749at2759"/>
<dbReference type="GO" id="GO:0070161">
    <property type="term" value="C:anchoring junction"/>
    <property type="evidence" value="ECO:0007669"/>
    <property type="project" value="UniProtKB-SubCell"/>
</dbReference>
<comment type="caution">
    <text evidence="17">The sequence shown here is derived from an EMBL/GenBank/DDBJ whole genome shotgun (WGS) entry which is preliminary data.</text>
</comment>
<evidence type="ECO:0000256" key="9">
    <source>
        <dbReference type="ARBA" id="ARBA00022860"/>
    </source>
</evidence>
<accession>A0A2B4S845</accession>
<dbReference type="Pfam" id="PF23012">
    <property type="entry name" value="Syntrophin_4th"/>
    <property type="match status" value="1"/>
</dbReference>
<dbReference type="InterPro" id="IPR015482">
    <property type="entry name" value="Syntrophin"/>
</dbReference>
<comment type="subcellular location">
    <subcellularLocation>
        <location evidence="3">Cell junction</location>
    </subcellularLocation>
    <subcellularLocation>
        <location evidence="2">Cytoplasm</location>
        <location evidence="2">Cytoskeleton</location>
    </subcellularLocation>
    <subcellularLocation>
        <location evidence="1">Endomembrane system</location>
        <topology evidence="1">Peripheral membrane protein</topology>
    </subcellularLocation>
</comment>
<dbReference type="SMART" id="SM00233">
    <property type="entry name" value="PH"/>
    <property type="match status" value="2"/>
</dbReference>
<evidence type="ECO:0000313" key="18">
    <source>
        <dbReference type="Proteomes" id="UP000225706"/>
    </source>
</evidence>
<feature type="region of interest" description="Disordered" evidence="14">
    <location>
        <begin position="35"/>
        <end position="64"/>
    </location>
</feature>
<dbReference type="EMBL" id="LSMT01000157">
    <property type="protein sequence ID" value="PFX25203.1"/>
    <property type="molecule type" value="Genomic_DNA"/>
</dbReference>
<evidence type="ECO:0000256" key="11">
    <source>
        <dbReference type="ARBA" id="ARBA00023136"/>
    </source>
</evidence>
<evidence type="ECO:0000256" key="8">
    <source>
        <dbReference type="ARBA" id="ARBA00022837"/>
    </source>
</evidence>
<evidence type="ECO:0000259" key="16">
    <source>
        <dbReference type="PROSITE" id="PS50106"/>
    </source>
</evidence>
<dbReference type="FunFam" id="2.30.42.10:FF:000052">
    <property type="entry name" value="Syntrophin beta 1"/>
    <property type="match status" value="1"/>
</dbReference>
<evidence type="ECO:0000256" key="5">
    <source>
        <dbReference type="ARBA" id="ARBA00022490"/>
    </source>
</evidence>
<keyword evidence="13" id="KW-0206">Cytoskeleton</keyword>
<evidence type="ECO:0000256" key="13">
    <source>
        <dbReference type="ARBA" id="ARBA00023212"/>
    </source>
</evidence>